<dbReference type="PIRSF" id="PIRSF028103">
    <property type="entry name" value="GcvR"/>
    <property type="match status" value="1"/>
</dbReference>
<evidence type="ECO:0000313" key="4">
    <source>
        <dbReference type="EMBL" id="CAB4821887.1"/>
    </source>
</evidence>
<sequence length="171" mass="17209">MVSFVLTVLGDDRPGLVDSLAAAVAAHGGNWERSQMARLGGKFAGVVQVNVPNAAAAALQAELATLSDGGLLQVRIDPAGAAPDAPGARFVLSLVGTDRPGLVHSVSSALAEIGASIEELDTATSDAPMSGGVLFEATIAVVLPVGVTVSAVRSRLEALADRLMVDIDVVS</sequence>
<accession>A0A6J7JX92</accession>
<dbReference type="Gene3D" id="3.30.70.260">
    <property type="match status" value="2"/>
</dbReference>
<feature type="domain" description="ACT" evidence="1">
    <location>
        <begin position="91"/>
        <end position="171"/>
    </location>
</feature>
<name>A0A6J7JX92_9ZZZZ</name>
<evidence type="ECO:0000313" key="2">
    <source>
        <dbReference type="EMBL" id="CAB4364846.1"/>
    </source>
</evidence>
<dbReference type="EMBL" id="CAFBMT010000018">
    <property type="protein sequence ID" value="CAB4947299.1"/>
    <property type="molecule type" value="Genomic_DNA"/>
</dbReference>
<dbReference type="PANTHER" id="PTHR34875:SF6">
    <property type="entry name" value="UPF0237 PROTEIN MJ1558"/>
    <property type="match status" value="1"/>
</dbReference>
<evidence type="ECO:0000313" key="7">
    <source>
        <dbReference type="EMBL" id="CAB4971005.1"/>
    </source>
</evidence>
<dbReference type="InterPro" id="IPR002912">
    <property type="entry name" value="ACT_dom"/>
</dbReference>
<evidence type="ECO:0000259" key="1">
    <source>
        <dbReference type="PROSITE" id="PS51671"/>
    </source>
</evidence>
<evidence type="ECO:0000313" key="6">
    <source>
        <dbReference type="EMBL" id="CAB4947299.1"/>
    </source>
</evidence>
<dbReference type="InterPro" id="IPR050990">
    <property type="entry name" value="UPF0237/GcvR_regulator"/>
</dbReference>
<protein>
    <submittedName>
        <fullName evidence="6">Unannotated protein</fullName>
    </submittedName>
</protein>
<dbReference type="AlphaFoldDB" id="A0A6J7JX92"/>
<proteinExistence type="predicted"/>
<dbReference type="Pfam" id="PF13740">
    <property type="entry name" value="ACT_6"/>
    <property type="match status" value="2"/>
</dbReference>
<dbReference type="CDD" id="cd04869">
    <property type="entry name" value="ACT_GcvR_2"/>
    <property type="match status" value="1"/>
</dbReference>
<dbReference type="InterPro" id="IPR016867">
    <property type="entry name" value="GcvR"/>
</dbReference>
<dbReference type="EMBL" id="CAFBIY010000123">
    <property type="protein sequence ID" value="CAB4852314.1"/>
    <property type="molecule type" value="Genomic_DNA"/>
</dbReference>
<gene>
    <name evidence="3" type="ORF">UFOPK2656_02411</name>
    <name evidence="4" type="ORF">UFOPK3099_01433</name>
    <name evidence="5" type="ORF">UFOPK3267_02014</name>
    <name evidence="6" type="ORF">UFOPK3651_02607</name>
    <name evidence="7" type="ORF">UFOPK3931_00112</name>
    <name evidence="2" type="ORF">UFOPK4189_02604</name>
</gene>
<dbReference type="InterPro" id="IPR045865">
    <property type="entry name" value="ACT-like_dom_sf"/>
</dbReference>
<dbReference type="EMBL" id="CAFBOL010000002">
    <property type="protein sequence ID" value="CAB4971005.1"/>
    <property type="molecule type" value="Genomic_DNA"/>
</dbReference>
<dbReference type="EMBL" id="CAEZYF010000017">
    <property type="protein sequence ID" value="CAB4734812.1"/>
    <property type="molecule type" value="Genomic_DNA"/>
</dbReference>
<dbReference type="SUPFAM" id="SSF55021">
    <property type="entry name" value="ACT-like"/>
    <property type="match status" value="2"/>
</dbReference>
<evidence type="ECO:0000313" key="5">
    <source>
        <dbReference type="EMBL" id="CAB4852314.1"/>
    </source>
</evidence>
<dbReference type="PANTHER" id="PTHR34875">
    <property type="entry name" value="UPF0237 PROTEIN MJ1558"/>
    <property type="match status" value="1"/>
</dbReference>
<organism evidence="6">
    <name type="scientific">freshwater metagenome</name>
    <dbReference type="NCBI Taxonomy" id="449393"/>
    <lineage>
        <taxon>unclassified sequences</taxon>
        <taxon>metagenomes</taxon>
        <taxon>ecological metagenomes</taxon>
    </lineage>
</organism>
<reference evidence="6" key="1">
    <citation type="submission" date="2020-05" db="EMBL/GenBank/DDBJ databases">
        <authorList>
            <person name="Chiriac C."/>
            <person name="Salcher M."/>
            <person name="Ghai R."/>
            <person name="Kavagutti S V."/>
        </authorList>
    </citation>
    <scope>NUCLEOTIDE SEQUENCE</scope>
</reference>
<dbReference type="EMBL" id="CAFAAV010000103">
    <property type="protein sequence ID" value="CAB4821887.1"/>
    <property type="molecule type" value="Genomic_DNA"/>
</dbReference>
<evidence type="ECO:0000313" key="3">
    <source>
        <dbReference type="EMBL" id="CAB4734812.1"/>
    </source>
</evidence>
<dbReference type="PROSITE" id="PS51671">
    <property type="entry name" value="ACT"/>
    <property type="match status" value="2"/>
</dbReference>
<feature type="domain" description="ACT" evidence="1">
    <location>
        <begin position="5"/>
        <end position="79"/>
    </location>
</feature>
<dbReference type="EMBL" id="CAESGF010000019">
    <property type="protein sequence ID" value="CAB4364846.1"/>
    <property type="molecule type" value="Genomic_DNA"/>
</dbReference>
<dbReference type="GO" id="GO:0006355">
    <property type="term" value="P:regulation of DNA-templated transcription"/>
    <property type="evidence" value="ECO:0007669"/>
    <property type="project" value="InterPro"/>
</dbReference>